<dbReference type="GO" id="GO:0000049">
    <property type="term" value="F:tRNA binding"/>
    <property type="evidence" value="ECO:0007669"/>
    <property type="project" value="UniProtKB-KW"/>
</dbReference>
<evidence type="ECO:0000256" key="3">
    <source>
        <dbReference type="ARBA" id="ARBA00022980"/>
    </source>
</evidence>
<dbReference type="EMBL" id="LBTF01000052">
    <property type="protein sequence ID" value="KKQ34328.1"/>
    <property type="molecule type" value="Genomic_DNA"/>
</dbReference>
<keyword evidence="6 8" id="KW-0699">rRNA-binding</keyword>
<dbReference type="InterPro" id="IPR016180">
    <property type="entry name" value="Ribosomal_uL16_dom"/>
</dbReference>
<proteinExistence type="inferred from homology"/>
<dbReference type="GO" id="GO:0003735">
    <property type="term" value="F:structural constituent of ribosome"/>
    <property type="evidence" value="ECO:0007669"/>
    <property type="project" value="InterPro"/>
</dbReference>
<dbReference type="CDD" id="cd01433">
    <property type="entry name" value="Ribosomal_L16_L10e"/>
    <property type="match status" value="1"/>
</dbReference>
<dbReference type="NCBIfam" id="TIGR01164">
    <property type="entry name" value="rplP_bact"/>
    <property type="match status" value="1"/>
</dbReference>
<sequence length="138" mass="15374">MLFPKKVKYRKWQTGRVNIKKSSPDTRGTTLSFGSFGLKSEGAGRIKSNQIESARKALSRQMTKTGKLWIRIFPDRPYTAKPAEVGMGKGKGDPQGYCFEIRSGRVIFEVDGVPENVAREALRKAGSKLPVKTKIVSR</sequence>
<evidence type="ECO:0000256" key="5">
    <source>
        <dbReference type="ARBA" id="ARBA00035198"/>
    </source>
</evidence>
<dbReference type="Pfam" id="PF00252">
    <property type="entry name" value="Ribosomal_L16"/>
    <property type="match status" value="1"/>
</dbReference>
<dbReference type="InterPro" id="IPR036920">
    <property type="entry name" value="Ribosomal_uL16_sf"/>
</dbReference>
<dbReference type="GO" id="GO:0022625">
    <property type="term" value="C:cytosolic large ribosomal subunit"/>
    <property type="evidence" value="ECO:0007669"/>
    <property type="project" value="TreeGrafter"/>
</dbReference>
<protein>
    <recommendedName>
        <fullName evidence="5 6">Large ribosomal subunit protein uL16</fullName>
    </recommendedName>
</protein>
<dbReference type="Gene3D" id="3.90.1170.10">
    <property type="entry name" value="Ribosomal protein L10e/L16"/>
    <property type="match status" value="1"/>
</dbReference>
<evidence type="ECO:0000256" key="4">
    <source>
        <dbReference type="ARBA" id="ARBA00023274"/>
    </source>
</evidence>
<keyword evidence="4 6" id="KW-0687">Ribonucleoprotein</keyword>
<dbReference type="PANTHER" id="PTHR12220">
    <property type="entry name" value="50S/60S RIBOSOMAL PROTEIN L16"/>
    <property type="match status" value="1"/>
</dbReference>
<comment type="caution">
    <text evidence="9">The sequence shown here is derived from an EMBL/GenBank/DDBJ whole genome shotgun (WGS) entry which is preliminary data.</text>
</comment>
<name>A0A0G0GTE7_9BACT</name>
<organism evidence="9 10">
    <name type="scientific">Candidatus Nomurabacteria bacterium GW2011_GWB1_37_5</name>
    <dbReference type="NCBI Taxonomy" id="1618742"/>
    <lineage>
        <taxon>Bacteria</taxon>
        <taxon>Candidatus Nomuraibacteriota</taxon>
    </lineage>
</organism>
<dbReference type="PRINTS" id="PR00060">
    <property type="entry name" value="RIBOSOMALL16"/>
</dbReference>
<evidence type="ECO:0000256" key="1">
    <source>
        <dbReference type="ARBA" id="ARBA00008931"/>
    </source>
</evidence>
<dbReference type="InterPro" id="IPR047873">
    <property type="entry name" value="Ribosomal_uL16"/>
</dbReference>
<evidence type="ECO:0000256" key="8">
    <source>
        <dbReference type="RuleBase" id="RU004414"/>
    </source>
</evidence>
<dbReference type="HAMAP" id="MF_01342">
    <property type="entry name" value="Ribosomal_uL16"/>
    <property type="match status" value="1"/>
</dbReference>
<dbReference type="GO" id="GO:0006412">
    <property type="term" value="P:translation"/>
    <property type="evidence" value="ECO:0007669"/>
    <property type="project" value="UniProtKB-UniRule"/>
</dbReference>
<evidence type="ECO:0000313" key="9">
    <source>
        <dbReference type="EMBL" id="KKQ34328.1"/>
    </source>
</evidence>
<dbReference type="AlphaFoldDB" id="A0A0G0GTE7"/>
<evidence type="ECO:0000313" key="10">
    <source>
        <dbReference type="Proteomes" id="UP000033876"/>
    </source>
</evidence>
<evidence type="ECO:0000256" key="7">
    <source>
        <dbReference type="RuleBase" id="RU004413"/>
    </source>
</evidence>
<dbReference type="PATRIC" id="fig|1618742.3.peg.755"/>
<keyword evidence="2 6" id="KW-0820">tRNA-binding</keyword>
<dbReference type="FunFam" id="3.90.1170.10:FF:000001">
    <property type="entry name" value="50S ribosomal protein L16"/>
    <property type="match status" value="1"/>
</dbReference>
<comment type="similarity">
    <text evidence="1 6 7">Belongs to the universal ribosomal protein uL16 family.</text>
</comment>
<keyword evidence="6 8" id="KW-0694">RNA-binding</keyword>
<evidence type="ECO:0000256" key="2">
    <source>
        <dbReference type="ARBA" id="ARBA00022555"/>
    </source>
</evidence>
<dbReference type="GO" id="GO:0019843">
    <property type="term" value="F:rRNA binding"/>
    <property type="evidence" value="ECO:0007669"/>
    <property type="project" value="UniProtKB-UniRule"/>
</dbReference>
<dbReference type="SUPFAM" id="SSF54686">
    <property type="entry name" value="Ribosomal protein L16p/L10e"/>
    <property type="match status" value="1"/>
</dbReference>
<reference evidence="9 10" key="1">
    <citation type="journal article" date="2015" name="Nature">
        <title>rRNA introns, odd ribosomes, and small enigmatic genomes across a large radiation of phyla.</title>
        <authorList>
            <person name="Brown C.T."/>
            <person name="Hug L.A."/>
            <person name="Thomas B.C."/>
            <person name="Sharon I."/>
            <person name="Castelle C.J."/>
            <person name="Singh A."/>
            <person name="Wilkins M.J."/>
            <person name="Williams K.H."/>
            <person name="Banfield J.F."/>
        </authorList>
    </citation>
    <scope>NUCLEOTIDE SEQUENCE [LARGE SCALE GENOMIC DNA]</scope>
</reference>
<comment type="subunit">
    <text evidence="6 8">Part of the 50S ribosomal subunit.</text>
</comment>
<comment type="function">
    <text evidence="6 8">Binds 23S rRNA and is also seen to make contacts with the A and possibly P site tRNAs.</text>
</comment>
<gene>
    <name evidence="6" type="primary">rplP</name>
    <name evidence="9" type="ORF">US50_C0052G0009</name>
</gene>
<evidence type="ECO:0000256" key="6">
    <source>
        <dbReference type="HAMAP-Rule" id="MF_01342"/>
    </source>
</evidence>
<dbReference type="InterPro" id="IPR000114">
    <property type="entry name" value="Ribosomal_uL16_bact-type"/>
</dbReference>
<accession>A0A0G0GTE7</accession>
<keyword evidence="3 6" id="KW-0689">Ribosomal protein</keyword>
<dbReference type="PANTHER" id="PTHR12220:SF13">
    <property type="entry name" value="LARGE RIBOSOMAL SUBUNIT PROTEIN UL16M"/>
    <property type="match status" value="1"/>
</dbReference>
<dbReference type="Proteomes" id="UP000033876">
    <property type="component" value="Unassembled WGS sequence"/>
</dbReference>